<feature type="repeat" description="CSPG" evidence="6">
    <location>
        <begin position="129"/>
        <end position="228"/>
    </location>
</feature>
<reference evidence="9 10" key="1">
    <citation type="submission" date="2019-04" db="EMBL/GenBank/DDBJ databases">
        <title>The sequence and de novo assembly of Takifugu bimaculatus genome using PacBio and Hi-C technologies.</title>
        <authorList>
            <person name="Xu P."/>
            <person name="Liu B."/>
            <person name="Zhou Z."/>
        </authorList>
    </citation>
    <scope>NUCLEOTIDE SEQUENCE [LARGE SCALE GENOMIC DNA]</scope>
    <source>
        <strain evidence="9">TB-2018</strain>
        <tissue evidence="9">Muscle</tissue>
    </source>
</reference>
<accession>A0A4Z2B961</accession>
<dbReference type="Gene3D" id="2.60.40.2030">
    <property type="match status" value="1"/>
</dbReference>
<protein>
    <recommendedName>
        <fullName evidence="8">Calx-beta domain-containing protein</fullName>
    </recommendedName>
</protein>
<evidence type="ECO:0000256" key="5">
    <source>
        <dbReference type="ARBA" id="ARBA00023180"/>
    </source>
</evidence>
<feature type="repeat" description="CSPG" evidence="6">
    <location>
        <begin position="484"/>
        <end position="582"/>
    </location>
</feature>
<feature type="repeat" description="CSPG" evidence="6">
    <location>
        <begin position="1"/>
        <end position="108"/>
    </location>
</feature>
<dbReference type="Pfam" id="PF16184">
    <property type="entry name" value="Cadherin_3"/>
    <property type="match status" value="5"/>
</dbReference>
<keyword evidence="4" id="KW-0106">Calcium</keyword>
<evidence type="ECO:0000259" key="8">
    <source>
        <dbReference type="SMART" id="SM00237"/>
    </source>
</evidence>
<keyword evidence="2" id="KW-0732">Signal</keyword>
<name>A0A4Z2B961_9TELE</name>
<evidence type="ECO:0000313" key="10">
    <source>
        <dbReference type="Proteomes" id="UP000516260"/>
    </source>
</evidence>
<feature type="repeat" description="CSPG" evidence="6">
    <location>
        <begin position="362"/>
        <end position="454"/>
    </location>
</feature>
<dbReference type="Pfam" id="PF03160">
    <property type="entry name" value="Calx-beta"/>
    <property type="match status" value="1"/>
</dbReference>
<comment type="caution">
    <text evidence="9">The sequence shown here is derived from an EMBL/GenBank/DDBJ whole genome shotgun (WGS) entry which is preliminary data.</text>
</comment>
<dbReference type="AlphaFoldDB" id="A0A4Z2B961"/>
<dbReference type="InterPro" id="IPR003644">
    <property type="entry name" value="Calx_beta"/>
</dbReference>
<evidence type="ECO:0000256" key="7">
    <source>
        <dbReference type="SAM" id="MobiDB-lite"/>
    </source>
</evidence>
<proteinExistence type="inferred from homology"/>
<keyword evidence="10" id="KW-1185">Reference proteome</keyword>
<evidence type="ECO:0000256" key="3">
    <source>
        <dbReference type="ARBA" id="ARBA00022737"/>
    </source>
</evidence>
<keyword evidence="3" id="KW-0677">Repeat</keyword>
<feature type="repeat" description="CSPG" evidence="6">
    <location>
        <begin position="249"/>
        <end position="341"/>
    </location>
</feature>
<dbReference type="SUPFAM" id="SSF141072">
    <property type="entry name" value="CalX-like"/>
    <property type="match status" value="1"/>
</dbReference>
<feature type="domain" description="Calx-beta" evidence="8">
    <location>
        <begin position="589"/>
        <end position="688"/>
    </location>
</feature>
<gene>
    <name evidence="9" type="ORF">fugu_006307</name>
</gene>
<evidence type="ECO:0000256" key="4">
    <source>
        <dbReference type="ARBA" id="ARBA00022837"/>
    </source>
</evidence>
<dbReference type="EMBL" id="SWLE01000019">
    <property type="protein sequence ID" value="TNM88086.1"/>
    <property type="molecule type" value="Genomic_DNA"/>
</dbReference>
<dbReference type="InterPro" id="IPR039005">
    <property type="entry name" value="CSPG_rpt"/>
</dbReference>
<dbReference type="GO" id="GO:0016020">
    <property type="term" value="C:membrane"/>
    <property type="evidence" value="ECO:0007669"/>
    <property type="project" value="InterPro"/>
</dbReference>
<dbReference type="PANTHER" id="PTHR45739:SF3">
    <property type="entry name" value="FRAS-RELATED EXTRACELLULAR MATRIX PROTEIN 1B PRECURSOR"/>
    <property type="match status" value="1"/>
</dbReference>
<dbReference type="PROSITE" id="PS51854">
    <property type="entry name" value="CSPG"/>
    <property type="match status" value="5"/>
</dbReference>
<organism evidence="9 10">
    <name type="scientific">Takifugu bimaculatus</name>
    <dbReference type="NCBI Taxonomy" id="433685"/>
    <lineage>
        <taxon>Eukaryota</taxon>
        <taxon>Metazoa</taxon>
        <taxon>Chordata</taxon>
        <taxon>Craniata</taxon>
        <taxon>Vertebrata</taxon>
        <taxon>Euteleostomi</taxon>
        <taxon>Actinopterygii</taxon>
        <taxon>Neopterygii</taxon>
        <taxon>Teleostei</taxon>
        <taxon>Neoteleostei</taxon>
        <taxon>Acanthomorphata</taxon>
        <taxon>Eupercaria</taxon>
        <taxon>Tetraodontiformes</taxon>
        <taxon>Tetradontoidea</taxon>
        <taxon>Tetraodontidae</taxon>
        <taxon>Takifugu</taxon>
    </lineage>
</organism>
<dbReference type="InterPro" id="IPR038081">
    <property type="entry name" value="CalX-like_sf"/>
</dbReference>
<feature type="region of interest" description="Disordered" evidence="7">
    <location>
        <begin position="770"/>
        <end position="791"/>
    </location>
</feature>
<evidence type="ECO:0000256" key="1">
    <source>
        <dbReference type="ARBA" id="ARBA00005529"/>
    </source>
</evidence>
<keyword evidence="5" id="KW-0325">Glycoprotein</keyword>
<evidence type="ECO:0000256" key="2">
    <source>
        <dbReference type="ARBA" id="ARBA00022729"/>
    </source>
</evidence>
<evidence type="ECO:0000256" key="6">
    <source>
        <dbReference type="PROSITE-ProRule" id="PRU01201"/>
    </source>
</evidence>
<evidence type="ECO:0000313" key="9">
    <source>
        <dbReference type="EMBL" id="TNM88086.1"/>
    </source>
</evidence>
<sequence>MPSLLFQDFNVKEGGVRDLTLVLLNAWDLDAPPDVLTFTVLEPPAHGSLVNKTGETEMKHDREKGAELRLRSPRITSFTLQELQQDMRIIYTHDGTETLKDAVTLQLTDGVHTVQARAQVTVLPVNDEEPRLLRNARLEVEPGQRRVISSAVLQAEDLDTPPNLVFYILNTEPGFGNLLLKTQTGWMELSSAQNFTQDDVDLNRLWYQHAAPTARGFKGHDSFSFSLSDLDNETPAQSFFISINRPPKGDLVLLSRAVHLVEGQQVILNTDVLMAADAASRPEELLYTVTAPPQHGLIHAVQHPGVPLRSFTQLHVAAQRVCYTHDNSYHGNRDSFSFVVTNGETSRVGAVLFTVEHRDRVFPTLQRNTWLRLPDGSTETITADHLQLTDPDTAAANLTFVITQLPRHGKLLLRGVPMSSPETFTQRDVDEMNVSYQHDQDGSEDVDSFYFLPSDGSNRGFLEFGQLREKAAIFNIQVNRLDRKPPMLTTRGSPSTVAALGGGRFGVFITSRHLRASDPDSPAAAVEFAVLRPPQFGHLENVQTGAHIRGRFTQQDVDHRAVVYVVPPEAAVTNDSFRFRPTDPAGNSASPDILDLSWSRVQLSATCYRTCESAAELQVQIERSGKSAEPAFVAIQVEDGTAKVGRDFSHSSAGLVQFDPGVNIKTWSIFLVDDGLEENHETFDVVLKTPRNAVLGQRTSARVEIIDPRGGRCDTGDLKDLLAPPPEETEDHVTNIEAELMLENQHPPPQHHQPFQFYHKRKLRNREAHSSHWTGRTGRTGPAHGTLTDTNQRYTSKRLEEPLSVAAWLDFLWFSLHVCVSLDREVGQQLLSSPLDPPQGALFHAQHI</sequence>
<dbReference type="GO" id="GO:0009653">
    <property type="term" value="P:anatomical structure morphogenesis"/>
    <property type="evidence" value="ECO:0007669"/>
    <property type="project" value="TreeGrafter"/>
</dbReference>
<dbReference type="GO" id="GO:0007154">
    <property type="term" value="P:cell communication"/>
    <property type="evidence" value="ECO:0007669"/>
    <property type="project" value="InterPro"/>
</dbReference>
<dbReference type="SMART" id="SM00237">
    <property type="entry name" value="Calx_beta"/>
    <property type="match status" value="1"/>
</dbReference>
<dbReference type="InterPro" id="IPR051561">
    <property type="entry name" value="FRAS1_ECM"/>
</dbReference>
<dbReference type="Proteomes" id="UP000516260">
    <property type="component" value="Chromosome 6"/>
</dbReference>
<comment type="similarity">
    <text evidence="1">Belongs to the FRAS1 family.</text>
</comment>
<dbReference type="PANTHER" id="PTHR45739">
    <property type="entry name" value="MATRIX PROTEIN, PUTATIVE-RELATED"/>
    <property type="match status" value="1"/>
</dbReference>